<reference evidence="9 10" key="1">
    <citation type="submission" date="2018-08" db="EMBL/GenBank/DDBJ databases">
        <title>Henriciella mobilis sp. nov., isolated from seawater.</title>
        <authorList>
            <person name="Cheng H."/>
            <person name="Wu Y.-H."/>
            <person name="Xu X.-W."/>
            <person name="Guo L.-L."/>
        </authorList>
    </citation>
    <scope>NUCLEOTIDE SEQUENCE [LARGE SCALE GENOMIC DNA]</scope>
    <source>
        <strain evidence="9 10">CCUG66934</strain>
    </source>
</reference>
<protein>
    <recommendedName>
        <fullName evidence="3">DNA topoisomerase</fullName>
        <ecNumber evidence="3">5.6.2.1</ecNumber>
    </recommendedName>
</protein>
<dbReference type="Proteomes" id="UP000265431">
    <property type="component" value="Unassembled WGS sequence"/>
</dbReference>
<evidence type="ECO:0000256" key="1">
    <source>
        <dbReference type="ARBA" id="ARBA00000213"/>
    </source>
</evidence>
<evidence type="ECO:0000313" key="10">
    <source>
        <dbReference type="Proteomes" id="UP000265431"/>
    </source>
</evidence>
<evidence type="ECO:0000256" key="3">
    <source>
        <dbReference type="ARBA" id="ARBA00012891"/>
    </source>
</evidence>
<dbReference type="InterPro" id="IPR049331">
    <property type="entry name" value="Top1B_N_bact"/>
</dbReference>
<evidence type="ECO:0000256" key="4">
    <source>
        <dbReference type="ARBA" id="ARBA00023029"/>
    </source>
</evidence>
<comment type="similarity">
    <text evidence="2">Belongs to the type IB topoisomerase family.</text>
</comment>
<evidence type="ECO:0000313" key="9">
    <source>
        <dbReference type="EMBL" id="RIJ20515.1"/>
    </source>
</evidence>
<dbReference type="PROSITE" id="PS52038">
    <property type="entry name" value="TOPO_IB_2"/>
    <property type="match status" value="1"/>
</dbReference>
<dbReference type="InterPro" id="IPR014711">
    <property type="entry name" value="TopoI_cat_a-hlx-sub_euk"/>
</dbReference>
<comment type="catalytic activity">
    <reaction evidence="1">
        <text>ATP-independent breakage of single-stranded DNA, followed by passage and rejoining.</text>
        <dbReference type="EC" id="5.6.2.1"/>
    </reaction>
</comment>
<proteinExistence type="inferred from homology"/>
<organism evidence="9 10">
    <name type="scientific">Henriciella barbarensis</name>
    <dbReference type="NCBI Taxonomy" id="86342"/>
    <lineage>
        <taxon>Bacteria</taxon>
        <taxon>Pseudomonadati</taxon>
        <taxon>Pseudomonadota</taxon>
        <taxon>Alphaproteobacteria</taxon>
        <taxon>Hyphomonadales</taxon>
        <taxon>Hyphomonadaceae</taxon>
        <taxon>Henriciella</taxon>
    </lineage>
</organism>
<dbReference type="SUPFAM" id="SSF56349">
    <property type="entry name" value="DNA breaking-rejoining enzymes"/>
    <property type="match status" value="1"/>
</dbReference>
<keyword evidence="6 9" id="KW-0413">Isomerase</keyword>
<dbReference type="EC" id="5.6.2.1" evidence="3"/>
<dbReference type="Gene3D" id="3.90.15.10">
    <property type="entry name" value="Topoisomerase I, Chain A, domain 3"/>
    <property type="match status" value="1"/>
</dbReference>
<evidence type="ECO:0000259" key="8">
    <source>
        <dbReference type="Pfam" id="PF21338"/>
    </source>
</evidence>
<dbReference type="InterPro" id="IPR011010">
    <property type="entry name" value="DNA_brk_join_enz"/>
</dbReference>
<keyword evidence="10" id="KW-1185">Reference proteome</keyword>
<dbReference type="RefSeq" id="WP_119380831.1">
    <property type="nucleotide sequence ID" value="NZ_QWGB01000014.1"/>
</dbReference>
<dbReference type="SUPFAM" id="SSF55869">
    <property type="entry name" value="DNA topoisomerase I domain"/>
    <property type="match status" value="1"/>
</dbReference>
<name>A0A399QQQ9_9PROT</name>
<evidence type="ECO:0000256" key="5">
    <source>
        <dbReference type="ARBA" id="ARBA00023125"/>
    </source>
</evidence>
<dbReference type="AlphaFoldDB" id="A0A399QQQ9"/>
<dbReference type="Gene3D" id="1.10.132.120">
    <property type="match status" value="1"/>
</dbReference>
<evidence type="ECO:0000256" key="2">
    <source>
        <dbReference type="ARBA" id="ARBA00006645"/>
    </source>
</evidence>
<gene>
    <name evidence="9" type="ORF">D1224_15485</name>
</gene>
<dbReference type="GO" id="GO:0003677">
    <property type="term" value="F:DNA binding"/>
    <property type="evidence" value="ECO:0007669"/>
    <property type="project" value="UniProtKB-KW"/>
</dbReference>
<evidence type="ECO:0000256" key="6">
    <source>
        <dbReference type="ARBA" id="ARBA00023235"/>
    </source>
</evidence>
<dbReference type="PRINTS" id="PR00416">
    <property type="entry name" value="EUTPISMRASEI"/>
</dbReference>
<feature type="domain" description="DNA topoisomerase IB N-terminal" evidence="8">
    <location>
        <begin position="35"/>
        <end position="82"/>
    </location>
</feature>
<dbReference type="OrthoDB" id="9778962at2"/>
<dbReference type="InterPro" id="IPR035447">
    <property type="entry name" value="DNA_topo_I_N_sf"/>
</dbReference>
<feature type="domain" description="DNA topoisomerase I catalytic core eukaryotic-type" evidence="7">
    <location>
        <begin position="101"/>
        <end position="269"/>
    </location>
</feature>
<dbReference type="GO" id="GO:0006265">
    <property type="term" value="P:DNA topological change"/>
    <property type="evidence" value="ECO:0007669"/>
    <property type="project" value="InterPro"/>
</dbReference>
<dbReference type="EMBL" id="QWGB01000014">
    <property type="protein sequence ID" value="RIJ20515.1"/>
    <property type="molecule type" value="Genomic_DNA"/>
</dbReference>
<keyword evidence="4" id="KW-0799">Topoisomerase</keyword>
<comment type="caution">
    <text evidence="9">The sequence shown here is derived from an EMBL/GenBank/DDBJ whole genome shotgun (WGS) entry which is preliminary data.</text>
</comment>
<evidence type="ECO:0000259" key="7">
    <source>
        <dbReference type="Pfam" id="PF01028"/>
    </source>
</evidence>
<sequence>MPFSLARESLDPADAGLVYVCSSEPGWTRRPHGRGFTYLDENGEVLKGDDRDRAEALVLPPAWADVWICKQPKGHLQATGKDEVGRTQYRYHEDWRAHCEGVKFSDMLAFGSALPRIRKRVKSILEDPADHVELATAAIVRLLDKGAIRVGSKRHAMNGTFGASTLYKRHIRQTDEDTIRLKFKGKGGKEQEVSICDETLAHAVYELQCLPGQSLFGTPDGHVDSTRVNRFIRDTGDGGFTAKDFRTWAGSVAAVEALRKGASSIKDISEAAAERLGNTPTIARNSYIHPKLVEMARNGEMPDAEAGPVRLRKDERRLFAVLEED</sequence>
<accession>A0A399QQQ9</accession>
<keyword evidence="5" id="KW-0238">DNA-binding</keyword>
<dbReference type="InterPro" id="IPR001631">
    <property type="entry name" value="TopoI"/>
</dbReference>
<dbReference type="GO" id="GO:0003917">
    <property type="term" value="F:DNA topoisomerase type I (single strand cut, ATP-independent) activity"/>
    <property type="evidence" value="ECO:0007669"/>
    <property type="project" value="UniProtKB-EC"/>
</dbReference>
<dbReference type="Gene3D" id="3.30.66.10">
    <property type="entry name" value="DNA topoisomerase I domain"/>
    <property type="match status" value="1"/>
</dbReference>
<dbReference type="Pfam" id="PF21338">
    <property type="entry name" value="Top1B_N_bact"/>
    <property type="match status" value="1"/>
</dbReference>
<dbReference type="InterPro" id="IPR013500">
    <property type="entry name" value="TopoI_cat_euk"/>
</dbReference>
<dbReference type="Pfam" id="PF01028">
    <property type="entry name" value="Topoisom_I"/>
    <property type="match status" value="1"/>
</dbReference>